<organism evidence="2">
    <name type="scientific">Anguilla anguilla</name>
    <name type="common">European freshwater eel</name>
    <name type="synonym">Muraena anguilla</name>
    <dbReference type="NCBI Taxonomy" id="7936"/>
    <lineage>
        <taxon>Eukaryota</taxon>
        <taxon>Metazoa</taxon>
        <taxon>Chordata</taxon>
        <taxon>Craniata</taxon>
        <taxon>Vertebrata</taxon>
        <taxon>Euteleostomi</taxon>
        <taxon>Actinopterygii</taxon>
        <taxon>Neopterygii</taxon>
        <taxon>Teleostei</taxon>
        <taxon>Anguilliformes</taxon>
        <taxon>Anguillidae</taxon>
        <taxon>Anguilla</taxon>
    </lineage>
</organism>
<feature type="transmembrane region" description="Helical" evidence="1">
    <location>
        <begin position="33"/>
        <end position="55"/>
    </location>
</feature>
<proteinExistence type="predicted"/>
<keyword evidence="1" id="KW-0472">Membrane</keyword>
<keyword evidence="1" id="KW-0812">Transmembrane</keyword>
<name>A0A0E9UKK2_ANGAN</name>
<protein>
    <submittedName>
        <fullName evidence="2">Uncharacterized protein</fullName>
    </submittedName>
</protein>
<evidence type="ECO:0000313" key="2">
    <source>
        <dbReference type="EMBL" id="JAH66327.1"/>
    </source>
</evidence>
<reference evidence="2" key="2">
    <citation type="journal article" date="2015" name="Fish Shellfish Immunol.">
        <title>Early steps in the European eel (Anguilla anguilla)-Vibrio vulnificus interaction in the gills: Role of the RtxA13 toxin.</title>
        <authorList>
            <person name="Callol A."/>
            <person name="Pajuelo D."/>
            <person name="Ebbesson L."/>
            <person name="Teles M."/>
            <person name="MacKenzie S."/>
            <person name="Amaro C."/>
        </authorList>
    </citation>
    <scope>NUCLEOTIDE SEQUENCE</scope>
</reference>
<sequence length="65" mass="7217">MLALCPMTQAVYELALGPFFLPKRGHHIDKTPIILDTTLSTPCLLLLLLLSVHLWSLSSYFSSTS</sequence>
<keyword evidence="1" id="KW-1133">Transmembrane helix</keyword>
<dbReference type="EMBL" id="GBXM01042250">
    <property type="protein sequence ID" value="JAH66327.1"/>
    <property type="molecule type" value="Transcribed_RNA"/>
</dbReference>
<reference evidence="2" key="1">
    <citation type="submission" date="2014-11" db="EMBL/GenBank/DDBJ databases">
        <authorList>
            <person name="Amaro Gonzalez C."/>
        </authorList>
    </citation>
    <scope>NUCLEOTIDE SEQUENCE</scope>
</reference>
<evidence type="ECO:0000256" key="1">
    <source>
        <dbReference type="SAM" id="Phobius"/>
    </source>
</evidence>
<accession>A0A0E9UKK2</accession>
<dbReference type="AlphaFoldDB" id="A0A0E9UKK2"/>